<dbReference type="AlphaFoldDB" id="G7LHT5"/>
<sequence>MRKILGQWVINLKPGILWFFCWSPDFNPHSKVHTHAQIWVRLMHLPQEYWRKQKLFEIVYGVGTLMIIDDATKSRLFGIYARILVDVDMSGKLFDFILVERE</sequence>
<reference evidence="1 3" key="2">
    <citation type="journal article" date="2014" name="BMC Genomics">
        <title>An improved genome release (version Mt4.0) for the model legume Medicago truncatula.</title>
        <authorList>
            <person name="Tang H."/>
            <person name="Krishnakumar V."/>
            <person name="Bidwell S."/>
            <person name="Rosen B."/>
            <person name="Chan A."/>
            <person name="Zhou S."/>
            <person name="Gentzbittel L."/>
            <person name="Childs K.L."/>
            <person name="Yandell M."/>
            <person name="Gundlach H."/>
            <person name="Mayer K.F."/>
            <person name="Schwartz D.C."/>
            <person name="Town C.D."/>
        </authorList>
    </citation>
    <scope>GENOME REANNOTATION</scope>
    <source>
        <strain evidence="2 3">cv. Jemalong A17</strain>
    </source>
</reference>
<dbReference type="EMBL" id="CM001224">
    <property type="protein sequence ID" value="AET03319.1"/>
    <property type="molecule type" value="Genomic_DNA"/>
</dbReference>
<dbReference type="EnsemblPlants" id="AET03319">
    <property type="protein sequence ID" value="AET03319"/>
    <property type="gene ID" value="MTR_8g067570"/>
</dbReference>
<proteinExistence type="predicted"/>
<dbReference type="PANTHER" id="PTHR31286:SF60">
    <property type="entry name" value="PROTEIN, PUTATIVE-RELATED"/>
    <property type="match status" value="1"/>
</dbReference>
<accession>G7LHT5</accession>
<gene>
    <name evidence="1" type="ordered locus">MTR_8g067570</name>
</gene>
<name>G7LHT5_MEDTR</name>
<reference evidence="1 3" key="1">
    <citation type="journal article" date="2011" name="Nature">
        <title>The Medicago genome provides insight into the evolution of rhizobial symbioses.</title>
        <authorList>
            <person name="Young N.D."/>
            <person name="Debelle F."/>
            <person name="Oldroyd G.E."/>
            <person name="Geurts R."/>
            <person name="Cannon S.B."/>
            <person name="Udvardi M.K."/>
            <person name="Benedito V.A."/>
            <person name="Mayer K.F."/>
            <person name="Gouzy J."/>
            <person name="Schoof H."/>
            <person name="Van de Peer Y."/>
            <person name="Proost S."/>
            <person name="Cook D.R."/>
            <person name="Meyers B.C."/>
            <person name="Spannagl M."/>
            <person name="Cheung F."/>
            <person name="De Mita S."/>
            <person name="Krishnakumar V."/>
            <person name="Gundlach H."/>
            <person name="Zhou S."/>
            <person name="Mudge J."/>
            <person name="Bharti A.K."/>
            <person name="Murray J.D."/>
            <person name="Naoumkina M.A."/>
            <person name="Rosen B."/>
            <person name="Silverstein K.A."/>
            <person name="Tang H."/>
            <person name="Rombauts S."/>
            <person name="Zhao P.X."/>
            <person name="Zhou P."/>
            <person name="Barbe V."/>
            <person name="Bardou P."/>
            <person name="Bechner M."/>
            <person name="Bellec A."/>
            <person name="Berger A."/>
            <person name="Berges H."/>
            <person name="Bidwell S."/>
            <person name="Bisseling T."/>
            <person name="Choisne N."/>
            <person name="Couloux A."/>
            <person name="Denny R."/>
            <person name="Deshpande S."/>
            <person name="Dai X."/>
            <person name="Doyle J.J."/>
            <person name="Dudez A.M."/>
            <person name="Farmer A.D."/>
            <person name="Fouteau S."/>
            <person name="Franken C."/>
            <person name="Gibelin C."/>
            <person name="Gish J."/>
            <person name="Goldstein S."/>
            <person name="Gonzalez A.J."/>
            <person name="Green P.J."/>
            <person name="Hallab A."/>
            <person name="Hartog M."/>
            <person name="Hua A."/>
            <person name="Humphray S.J."/>
            <person name="Jeong D.H."/>
            <person name="Jing Y."/>
            <person name="Jocker A."/>
            <person name="Kenton S.M."/>
            <person name="Kim D.J."/>
            <person name="Klee K."/>
            <person name="Lai H."/>
            <person name="Lang C."/>
            <person name="Lin S."/>
            <person name="Macmil S.L."/>
            <person name="Magdelenat G."/>
            <person name="Matthews L."/>
            <person name="McCorrison J."/>
            <person name="Monaghan E.L."/>
            <person name="Mun J.H."/>
            <person name="Najar F.Z."/>
            <person name="Nicholson C."/>
            <person name="Noirot C."/>
            <person name="O'Bleness M."/>
            <person name="Paule C.R."/>
            <person name="Poulain J."/>
            <person name="Prion F."/>
            <person name="Qin B."/>
            <person name="Qu C."/>
            <person name="Retzel E.F."/>
            <person name="Riddle C."/>
            <person name="Sallet E."/>
            <person name="Samain S."/>
            <person name="Samson N."/>
            <person name="Sanders I."/>
            <person name="Saurat O."/>
            <person name="Scarpelli C."/>
            <person name="Schiex T."/>
            <person name="Segurens B."/>
            <person name="Severin A.J."/>
            <person name="Sherrier D.J."/>
            <person name="Shi R."/>
            <person name="Sims S."/>
            <person name="Singer S.R."/>
            <person name="Sinharoy S."/>
            <person name="Sterck L."/>
            <person name="Viollet A."/>
            <person name="Wang B.B."/>
            <person name="Wang K."/>
            <person name="Wang M."/>
            <person name="Wang X."/>
            <person name="Warfsmann J."/>
            <person name="Weissenbach J."/>
            <person name="White D.D."/>
            <person name="White J.D."/>
            <person name="Wiley G.B."/>
            <person name="Wincker P."/>
            <person name="Xing Y."/>
            <person name="Yang L."/>
            <person name="Yao Z."/>
            <person name="Ying F."/>
            <person name="Zhai J."/>
            <person name="Zhou L."/>
            <person name="Zuber A."/>
            <person name="Denarie J."/>
            <person name="Dixon R.A."/>
            <person name="May G.D."/>
            <person name="Schwartz D.C."/>
            <person name="Rogers J."/>
            <person name="Quetier F."/>
            <person name="Town C.D."/>
            <person name="Roe B.A."/>
        </authorList>
    </citation>
    <scope>NUCLEOTIDE SEQUENCE [LARGE SCALE GENOMIC DNA]</scope>
    <source>
        <strain evidence="1">A17</strain>
        <strain evidence="2 3">cv. Jemalong A17</strain>
    </source>
</reference>
<organism evidence="1 3">
    <name type="scientific">Medicago truncatula</name>
    <name type="common">Barrel medic</name>
    <name type="synonym">Medicago tribuloides</name>
    <dbReference type="NCBI Taxonomy" id="3880"/>
    <lineage>
        <taxon>Eukaryota</taxon>
        <taxon>Viridiplantae</taxon>
        <taxon>Streptophyta</taxon>
        <taxon>Embryophyta</taxon>
        <taxon>Tracheophyta</taxon>
        <taxon>Spermatophyta</taxon>
        <taxon>Magnoliopsida</taxon>
        <taxon>eudicotyledons</taxon>
        <taxon>Gunneridae</taxon>
        <taxon>Pentapetalae</taxon>
        <taxon>rosids</taxon>
        <taxon>fabids</taxon>
        <taxon>Fabales</taxon>
        <taxon>Fabaceae</taxon>
        <taxon>Papilionoideae</taxon>
        <taxon>50 kb inversion clade</taxon>
        <taxon>NPAAA clade</taxon>
        <taxon>Hologalegina</taxon>
        <taxon>IRL clade</taxon>
        <taxon>Trifolieae</taxon>
        <taxon>Medicago</taxon>
    </lineage>
</organism>
<dbReference type="PaxDb" id="3880-AET03319"/>
<evidence type="ECO:0000313" key="2">
    <source>
        <dbReference type="EnsemblPlants" id="AET03319"/>
    </source>
</evidence>
<evidence type="ECO:0000313" key="3">
    <source>
        <dbReference type="Proteomes" id="UP000002051"/>
    </source>
</evidence>
<protein>
    <submittedName>
        <fullName evidence="1">DUF4283 domain protein</fullName>
    </submittedName>
</protein>
<dbReference type="Proteomes" id="UP000002051">
    <property type="component" value="Chromosome 8"/>
</dbReference>
<evidence type="ECO:0000313" key="1">
    <source>
        <dbReference type="EMBL" id="AET03319.1"/>
    </source>
</evidence>
<dbReference type="InterPro" id="IPR040256">
    <property type="entry name" value="At4g02000-like"/>
</dbReference>
<reference evidence="2" key="3">
    <citation type="submission" date="2015-04" db="UniProtKB">
        <authorList>
            <consortium name="EnsemblPlants"/>
        </authorList>
    </citation>
    <scope>IDENTIFICATION</scope>
    <source>
        <strain evidence="2">cv. Jemalong A17</strain>
    </source>
</reference>
<dbReference type="HOGENOM" id="CLU_2281661_0_0_1"/>
<keyword evidence="3" id="KW-1185">Reference proteome</keyword>
<dbReference type="PANTHER" id="PTHR31286">
    <property type="entry name" value="GLYCINE-RICH CELL WALL STRUCTURAL PROTEIN 1.8-LIKE"/>
    <property type="match status" value="1"/>
</dbReference>